<evidence type="ECO:0000313" key="4">
    <source>
        <dbReference type="EMBL" id="ORY74486.1"/>
    </source>
</evidence>
<name>A0A1Y2ETI5_9FUNG</name>
<dbReference type="OrthoDB" id="2106243at2759"/>
<keyword evidence="2 3" id="KW-0040">ANK repeat</keyword>
<dbReference type="PANTHER" id="PTHR24198">
    <property type="entry name" value="ANKYRIN REPEAT AND PROTEIN KINASE DOMAIN-CONTAINING PROTEIN"/>
    <property type="match status" value="1"/>
</dbReference>
<sequence>MASILNDKKIYIKKLIKKNKLTEFEGYIRESELKLEDLNGDDFDILLYSIENSASLDIVDFIIKKYQISTLNYSFVDQNESVRKTNSYGNIKAPLFTAVNLENFELANLLLNYNADINYKIEDLSHETFDIISCLTSYNCLNYKKLNYILNHGFSIQNINTNLINNLINYKGEIKNDLLESIFRHYIYDNDFVLSLLHFYKNHKLLSNKQLQHMIIKEKLKIEIKNAMYDCAVKSKYHKKCDVIYILLEYDGSNPYDFFFRINQYDILNTAIKTNDYYLVKKILSYKPWKIENLINFENTLIKAIEYENMDIIKELINSYNFNFKTFNFENVLMLANQKRANNIHIILFLIETLLNNKFFNTNQNINFKETIILADFYHYLTQIYAKINININANTIKLLDFVIKTSFKNFTNDFNKGINLENILFMTNFTEINDNNIELPINYLLNTNFMDFNFNFNENLTPNKTNISNNDNSKQNMAYKNKKFFVNKLIDSVINTTLSSVQKLDIALVKKKITSYLTFILNMAIELEDIDSVKKILENEKIKPFIDIEGKDSNCKYAIITAYDHSNSIEGEEIFKYILSKCVEINVQNTDGISLFKYAIKNRNYRMVKHMLKYPIHFEEKEVTNNYSFPLIMAVYNNNEEEVRSIAIKNNYRLDIYTYTNIKIDYSKCLFTPLILSYILGYTNIFQFLVKYADIDALDSYGYSILHYAILKEDIETINYLIGRGAGVNYRENAAKYGHSALDITINIGNSEIFQTLLNSKNILFNIPNKNGELPLSTIIKSKLYNLEDKKKMMETLLKRGSYINFIDVNSPLKDAIQEKSLPLINILLDYEASVNYIYEKNGYSPLVYAVKSKSLPIVKLLVEKGADVNYILPQVYDGVKETVLIQATEVGDLKIFEYLLKSYAAISFDNGCENNRFIDAINKSGKTEIFEYLIKNNLNRFTDNIINSVIYLNQINLLKILLDYNFDINLKDENGDTPLSHAIQYSNEYFVDYFIYYGASMNNINNNGETIYDISRKYSKRLRGHTIYEKIKNFL</sequence>
<dbReference type="Pfam" id="PF12796">
    <property type="entry name" value="Ank_2"/>
    <property type="match status" value="3"/>
</dbReference>
<dbReference type="AlphaFoldDB" id="A0A1Y2ETI5"/>
<dbReference type="Gene3D" id="1.25.40.20">
    <property type="entry name" value="Ankyrin repeat-containing domain"/>
    <property type="match status" value="5"/>
</dbReference>
<evidence type="ECO:0000256" key="2">
    <source>
        <dbReference type="ARBA" id="ARBA00023043"/>
    </source>
</evidence>
<dbReference type="PANTHER" id="PTHR24198:SF165">
    <property type="entry name" value="ANKYRIN REPEAT-CONTAINING PROTEIN-RELATED"/>
    <property type="match status" value="1"/>
</dbReference>
<feature type="repeat" description="ANK" evidence="3">
    <location>
        <begin position="843"/>
        <end position="871"/>
    </location>
</feature>
<evidence type="ECO:0000313" key="5">
    <source>
        <dbReference type="Proteomes" id="UP000193920"/>
    </source>
</evidence>
<dbReference type="SMART" id="SM00248">
    <property type="entry name" value="ANK"/>
    <property type="match status" value="17"/>
</dbReference>
<dbReference type="EMBL" id="MCOG01000029">
    <property type="protein sequence ID" value="ORY74486.1"/>
    <property type="molecule type" value="Genomic_DNA"/>
</dbReference>
<dbReference type="Proteomes" id="UP000193920">
    <property type="component" value="Unassembled WGS sequence"/>
</dbReference>
<feature type="repeat" description="ANK" evidence="3">
    <location>
        <begin position="702"/>
        <end position="734"/>
    </location>
</feature>
<organism evidence="4 5">
    <name type="scientific">Neocallimastix californiae</name>
    <dbReference type="NCBI Taxonomy" id="1754190"/>
    <lineage>
        <taxon>Eukaryota</taxon>
        <taxon>Fungi</taxon>
        <taxon>Fungi incertae sedis</taxon>
        <taxon>Chytridiomycota</taxon>
        <taxon>Chytridiomycota incertae sedis</taxon>
        <taxon>Neocallimastigomycetes</taxon>
        <taxon>Neocallimastigales</taxon>
        <taxon>Neocallimastigaceae</taxon>
        <taxon>Neocallimastix</taxon>
    </lineage>
</organism>
<proteinExistence type="predicted"/>
<keyword evidence="5" id="KW-1185">Reference proteome</keyword>
<dbReference type="InterPro" id="IPR002110">
    <property type="entry name" value="Ankyrin_rpt"/>
</dbReference>
<accession>A0A1Y2ETI5</accession>
<dbReference type="SUPFAM" id="SSF48403">
    <property type="entry name" value="Ankyrin repeat"/>
    <property type="match status" value="2"/>
</dbReference>
<gene>
    <name evidence="4" type="ORF">LY90DRAFT_666284</name>
</gene>
<dbReference type="PROSITE" id="PS50088">
    <property type="entry name" value="ANK_REPEAT"/>
    <property type="match status" value="3"/>
</dbReference>
<feature type="repeat" description="ANK" evidence="3">
    <location>
        <begin position="976"/>
        <end position="1008"/>
    </location>
</feature>
<keyword evidence="1" id="KW-0677">Repeat</keyword>
<reference evidence="4 5" key="1">
    <citation type="submission" date="2016-08" db="EMBL/GenBank/DDBJ databases">
        <title>A Parts List for Fungal Cellulosomes Revealed by Comparative Genomics.</title>
        <authorList>
            <consortium name="DOE Joint Genome Institute"/>
            <person name="Haitjema C.H."/>
            <person name="Gilmore S.P."/>
            <person name="Henske J.K."/>
            <person name="Solomon K.V."/>
            <person name="De Groot R."/>
            <person name="Kuo A."/>
            <person name="Mondo S.J."/>
            <person name="Salamov A.A."/>
            <person name="Labutti K."/>
            <person name="Zhao Z."/>
            <person name="Chiniquy J."/>
            <person name="Barry K."/>
            <person name="Brewer H.M."/>
            <person name="Purvine S.O."/>
            <person name="Wright A.T."/>
            <person name="Boxma B."/>
            <person name="Van Alen T."/>
            <person name="Hackstein J.H."/>
            <person name="Baker S.E."/>
            <person name="Grigoriev I.V."/>
            <person name="O'Malley M.A."/>
        </authorList>
    </citation>
    <scope>NUCLEOTIDE SEQUENCE [LARGE SCALE GENOMIC DNA]</scope>
    <source>
        <strain evidence="4 5">G1</strain>
    </source>
</reference>
<dbReference type="InterPro" id="IPR036770">
    <property type="entry name" value="Ankyrin_rpt-contain_sf"/>
</dbReference>
<comment type="caution">
    <text evidence="4">The sequence shown here is derived from an EMBL/GenBank/DDBJ whole genome shotgun (WGS) entry which is preliminary data.</text>
</comment>
<protein>
    <submittedName>
        <fullName evidence="4">Ankyrin</fullName>
    </submittedName>
</protein>
<dbReference type="STRING" id="1754190.A0A1Y2ETI5"/>
<evidence type="ECO:0000256" key="3">
    <source>
        <dbReference type="PROSITE-ProRule" id="PRU00023"/>
    </source>
</evidence>
<evidence type="ECO:0000256" key="1">
    <source>
        <dbReference type="ARBA" id="ARBA00022737"/>
    </source>
</evidence>
<dbReference type="PROSITE" id="PS50297">
    <property type="entry name" value="ANK_REP_REGION"/>
    <property type="match status" value="2"/>
</dbReference>